<accession>A0A7H9EM35</accession>
<dbReference type="InterPro" id="IPR015943">
    <property type="entry name" value="WD40/YVTN_repeat-like_dom_sf"/>
</dbReference>
<dbReference type="InterPro" id="IPR011048">
    <property type="entry name" value="Haem_d1_sf"/>
</dbReference>
<evidence type="ECO:0000313" key="3">
    <source>
        <dbReference type="Proteomes" id="UP000510886"/>
    </source>
</evidence>
<evidence type="ECO:0000256" key="1">
    <source>
        <dbReference type="ARBA" id="ARBA00005564"/>
    </source>
</evidence>
<dbReference type="SUPFAM" id="SSF51004">
    <property type="entry name" value="C-terminal (heme d1) domain of cytochrome cd1-nitrite reductase"/>
    <property type="match status" value="1"/>
</dbReference>
<evidence type="ECO:0000313" key="2">
    <source>
        <dbReference type="EMBL" id="QLL78255.1"/>
    </source>
</evidence>
<reference evidence="2 3" key="1">
    <citation type="submission" date="2020-01" db="EMBL/GenBank/DDBJ databases">
        <title>Complete and circular genome sequences of six lactobacillus isolates from horses.</title>
        <authorList>
            <person name="Hassan H.M."/>
        </authorList>
    </citation>
    <scope>NUCLEOTIDE SEQUENCE [LARGE SCALE GENOMIC DNA]</scope>
    <source>
        <strain evidence="2 3">1A</strain>
    </source>
</reference>
<dbReference type="AlphaFoldDB" id="A0A7H9EM35"/>
<dbReference type="Gene3D" id="2.130.10.10">
    <property type="entry name" value="YVTN repeat-like/Quinoprotein amine dehydrogenase"/>
    <property type="match status" value="1"/>
</dbReference>
<dbReference type="Pfam" id="PF10282">
    <property type="entry name" value="Lactonase"/>
    <property type="match status" value="1"/>
</dbReference>
<sequence>MEEKILFGTYTSKASKGIYSGTLDPVAAKVHDIKNIATLDNPTYLTTDDNGGLYSIIKRGNEAGVASYVYDANSGTAQLKSTVLASGPAPCYVAYDATKHLLFSANYHTADIKLYQVAADHTLTLCDTLHRCGHGPRPEQQSAHLHYVDLAPDGNLIAVDLGSDQLLTLHVADDRLILDHVTDLPAGFGPRHIVFKDEATAYVVGELSSQVALLHYSNGRFTIVATYATIPASWQAHNGAAAIRISADKKFLYVSNRGYNSIAVFAITANNQLHLIQNANTAGDFPRDFALDSTGKFLLVAHQNSDNLTLFRRDPATGLLRQRLWHDTTLPQGVCVHFIGGNN</sequence>
<dbReference type="InterPro" id="IPR019405">
    <property type="entry name" value="Lactonase_7-beta_prop"/>
</dbReference>
<dbReference type="InterPro" id="IPR050282">
    <property type="entry name" value="Cycloisomerase_2"/>
</dbReference>
<dbReference type="PANTHER" id="PTHR30344">
    <property type="entry name" value="6-PHOSPHOGLUCONOLACTONASE-RELATED"/>
    <property type="match status" value="1"/>
</dbReference>
<proteinExistence type="inferred from homology"/>
<dbReference type="RefSeq" id="WP_180848525.1">
    <property type="nucleotide sequence ID" value="NZ_CP047418.1"/>
</dbReference>
<dbReference type="Proteomes" id="UP000510886">
    <property type="component" value="Chromosome"/>
</dbReference>
<dbReference type="KEGG" id="lsw:GTO87_06355"/>
<protein>
    <submittedName>
        <fullName evidence="2">Beta-propeller fold lactonase family protein</fullName>
    </submittedName>
</protein>
<name>A0A7H9EM35_9LACO</name>
<gene>
    <name evidence="2" type="ORF">GTO87_06355</name>
</gene>
<dbReference type="GO" id="GO:0005829">
    <property type="term" value="C:cytosol"/>
    <property type="evidence" value="ECO:0007669"/>
    <property type="project" value="TreeGrafter"/>
</dbReference>
<dbReference type="EMBL" id="CP047418">
    <property type="protein sequence ID" value="QLL78255.1"/>
    <property type="molecule type" value="Genomic_DNA"/>
</dbReference>
<organism evidence="2 3">
    <name type="scientific">Ligilactobacillus saerimneri</name>
    <dbReference type="NCBI Taxonomy" id="228229"/>
    <lineage>
        <taxon>Bacteria</taxon>
        <taxon>Bacillati</taxon>
        <taxon>Bacillota</taxon>
        <taxon>Bacilli</taxon>
        <taxon>Lactobacillales</taxon>
        <taxon>Lactobacillaceae</taxon>
        <taxon>Ligilactobacillus</taxon>
    </lineage>
</organism>
<dbReference type="GO" id="GO:0017057">
    <property type="term" value="F:6-phosphogluconolactonase activity"/>
    <property type="evidence" value="ECO:0007669"/>
    <property type="project" value="TreeGrafter"/>
</dbReference>
<comment type="similarity">
    <text evidence="1">Belongs to the cycloisomerase 2 family.</text>
</comment>
<dbReference type="PANTHER" id="PTHR30344:SF1">
    <property type="entry name" value="6-PHOSPHOGLUCONOLACTONASE"/>
    <property type="match status" value="1"/>
</dbReference>